<feature type="domain" description="OmpR/PhoB-type" evidence="3">
    <location>
        <begin position="2"/>
        <end position="102"/>
    </location>
</feature>
<evidence type="ECO:0000313" key="5">
    <source>
        <dbReference type="Proteomes" id="UP000094802"/>
    </source>
</evidence>
<dbReference type="GO" id="GO:0000160">
    <property type="term" value="P:phosphorelay signal transduction system"/>
    <property type="evidence" value="ECO:0007669"/>
    <property type="project" value="InterPro"/>
</dbReference>
<reference evidence="4 5" key="1">
    <citation type="journal article" date="2012" name="Science">
        <title>Ecological populations of bacteria act as socially cohesive units of antibiotic production and resistance.</title>
        <authorList>
            <person name="Cordero O.X."/>
            <person name="Wildschutte H."/>
            <person name="Kirkup B."/>
            <person name="Proehl S."/>
            <person name="Ngo L."/>
            <person name="Hussain F."/>
            <person name="Le Roux F."/>
            <person name="Mincer T."/>
            <person name="Polz M.F."/>
        </authorList>
    </citation>
    <scope>NUCLEOTIDE SEQUENCE [LARGE SCALE GENOMIC DNA]</scope>
    <source>
        <strain evidence="4 5">12E03</strain>
    </source>
</reference>
<dbReference type="Gene3D" id="1.10.10.10">
    <property type="entry name" value="Winged helix-like DNA-binding domain superfamily/Winged helix DNA-binding domain"/>
    <property type="match status" value="1"/>
</dbReference>
<dbReference type="InterPro" id="IPR016032">
    <property type="entry name" value="Sig_transdc_resp-reg_C-effctor"/>
</dbReference>
<evidence type="ECO:0000259" key="3">
    <source>
        <dbReference type="PROSITE" id="PS51755"/>
    </source>
</evidence>
<accession>A0A1E5FY56</accession>
<dbReference type="SUPFAM" id="SSF46894">
    <property type="entry name" value="C-terminal effector domain of the bipartite response regulators"/>
    <property type="match status" value="1"/>
</dbReference>
<evidence type="ECO:0000256" key="2">
    <source>
        <dbReference type="PROSITE-ProRule" id="PRU01091"/>
    </source>
</evidence>
<sequence>MTRAFKVKQFVLIEDSLFILDSKTNQQLRIGTHDLLTLKELCFHAGKIVSKESLLEKGWPGKIVSDSSLTQSIRNIRTLLGDNGKEQKWLKTVPKIGYVLDESIVHKISNESLSVDSYIEPLQKEAKLKKEIQKTNIPRLKRWLNCTNNLSCGFKLTILSLLLVSTANLSYKVYKLILIKQKTTKYPKISFAQGTTTIYSDNTEFALEAGKEIYCWLDKNKIKPQRIDVLLLKENLSFAIVDQQGKITNKLILLEKGFENKQVVKLLVDEVSHAFN</sequence>
<dbReference type="InterPro" id="IPR036388">
    <property type="entry name" value="WH-like_DNA-bd_sf"/>
</dbReference>
<dbReference type="EMBL" id="AJZD02000003">
    <property type="protein sequence ID" value="OEF95441.1"/>
    <property type="molecule type" value="Genomic_DNA"/>
</dbReference>
<dbReference type="OrthoDB" id="5594115at2"/>
<dbReference type="GO" id="GO:0006355">
    <property type="term" value="P:regulation of DNA-templated transcription"/>
    <property type="evidence" value="ECO:0007669"/>
    <property type="project" value="InterPro"/>
</dbReference>
<comment type="caution">
    <text evidence="4">The sequence shown here is derived from an EMBL/GenBank/DDBJ whole genome shotgun (WGS) entry which is preliminary data.</text>
</comment>
<dbReference type="RefSeq" id="WP_019824556.1">
    <property type="nucleotide sequence ID" value="NZ_AJZD02000003.1"/>
</dbReference>
<evidence type="ECO:0000256" key="1">
    <source>
        <dbReference type="ARBA" id="ARBA00023125"/>
    </source>
</evidence>
<dbReference type="CDD" id="cd00383">
    <property type="entry name" value="trans_reg_C"/>
    <property type="match status" value="1"/>
</dbReference>
<dbReference type="GO" id="GO:0003677">
    <property type="term" value="F:DNA binding"/>
    <property type="evidence" value="ECO:0007669"/>
    <property type="project" value="UniProtKB-UniRule"/>
</dbReference>
<dbReference type="Proteomes" id="UP000094802">
    <property type="component" value="Unassembled WGS sequence"/>
</dbReference>
<feature type="DNA-binding region" description="OmpR/PhoB-type" evidence="2">
    <location>
        <begin position="2"/>
        <end position="102"/>
    </location>
</feature>
<gene>
    <name evidence="4" type="ORF">A142_02435</name>
</gene>
<dbReference type="SMART" id="SM00862">
    <property type="entry name" value="Trans_reg_C"/>
    <property type="match status" value="1"/>
</dbReference>
<proteinExistence type="predicted"/>
<organism evidence="4 5">
    <name type="scientific">Vibrio splendidus 12E03</name>
    <dbReference type="NCBI Taxonomy" id="1191305"/>
    <lineage>
        <taxon>Bacteria</taxon>
        <taxon>Pseudomonadati</taxon>
        <taxon>Pseudomonadota</taxon>
        <taxon>Gammaproteobacteria</taxon>
        <taxon>Vibrionales</taxon>
        <taxon>Vibrionaceae</taxon>
        <taxon>Vibrio</taxon>
    </lineage>
</organism>
<dbReference type="AlphaFoldDB" id="A0A1E5FY56"/>
<keyword evidence="1 2" id="KW-0238">DNA-binding</keyword>
<protein>
    <recommendedName>
        <fullName evidence="3">OmpR/PhoB-type domain-containing protein</fullName>
    </recommendedName>
</protein>
<name>A0A1E5FY56_VIBSP</name>
<evidence type="ECO:0000313" key="4">
    <source>
        <dbReference type="EMBL" id="OEF95441.1"/>
    </source>
</evidence>
<dbReference type="InterPro" id="IPR001867">
    <property type="entry name" value="OmpR/PhoB-type_DNA-bd"/>
</dbReference>
<dbReference type="PROSITE" id="PS51755">
    <property type="entry name" value="OMPR_PHOB"/>
    <property type="match status" value="1"/>
</dbReference>
<dbReference type="Pfam" id="PF00486">
    <property type="entry name" value="Trans_reg_C"/>
    <property type="match status" value="1"/>
</dbReference>